<evidence type="ECO:0008006" key="3">
    <source>
        <dbReference type="Google" id="ProtNLM"/>
    </source>
</evidence>
<dbReference type="Proteomes" id="UP000249260">
    <property type="component" value="Unassembled WGS sequence"/>
</dbReference>
<sequence length="588" mass="67327">MNMTTDHCWQERWERFSSKQRLEEGLVNIGKPGHTLEGSKVKEAHDGRAAAGYYAFGTAVGRLTESQGLQILQSLAELQITDKTSPHYGAFRWYREETRVHDSNAAFFILLPLVVLRTFLEEQVPASHQQMMDRMFEHSAAWFEHELKEPIFYYSNKIVSDGAILLAISKLRSLPQQLQASLAFFERWLDYTERRGWGWGENISLIYIQVTMNALQLANVSLSAENDRLKERIGTVMNGLIDYVRFHDGYEFVPTIRSYQVAGEVHPSSFMWTLAGVQTAQSTTEWDYLSYLLFEEELAKENEGATLKVPRSRVERIMDSSYAHTWIGTTGRMGSVNRFPVVAGSYQWPTWGLAWQSYPVSLAVEGHQVSYLRWYAHDGEQVRTHPAAYEKAYLGPALFKEAWYPDTQLRSMQHNQALLVVRSMSRLHNEASELADEWVVNRWTGERCTFAGADGREWTILRYPNSAVLVTPLLGIAYGHSSRHAPVLQPIMDGDTLRLRQVLYAGDKQLLQQPRLETGWAIYYADGISSQDEATALAARLRLVESSYKDGEVPRDTYTELRSSRLYRDEEQLAELIIDPHKLESGEM</sequence>
<reference evidence="1 2" key="1">
    <citation type="submission" date="2018-06" db="EMBL/GenBank/DDBJ databases">
        <title>Paenibacillus montanisoli sp. nov., isolated from mountain area soil.</title>
        <authorList>
            <person name="Wu M."/>
        </authorList>
    </citation>
    <scope>NUCLEOTIDE SEQUENCE [LARGE SCALE GENOMIC DNA]</scope>
    <source>
        <strain evidence="1 2">RA17</strain>
    </source>
</reference>
<keyword evidence="2" id="KW-1185">Reference proteome</keyword>
<comment type="caution">
    <text evidence="1">The sequence shown here is derived from an EMBL/GenBank/DDBJ whole genome shotgun (WGS) entry which is preliminary data.</text>
</comment>
<evidence type="ECO:0000313" key="2">
    <source>
        <dbReference type="Proteomes" id="UP000249260"/>
    </source>
</evidence>
<accession>A0A328TT66</accession>
<dbReference type="OrthoDB" id="2524072at2"/>
<proteinExistence type="predicted"/>
<gene>
    <name evidence="1" type="ORF">DL346_26170</name>
</gene>
<protein>
    <recommendedName>
        <fullName evidence="3">Heparinase</fullName>
    </recommendedName>
</protein>
<dbReference type="RefSeq" id="WP_112885331.1">
    <property type="nucleotide sequence ID" value="NZ_QLUW01000006.1"/>
</dbReference>
<organism evidence="1 2">
    <name type="scientific">Paenibacillus montanisoli</name>
    <dbReference type="NCBI Taxonomy" id="2081970"/>
    <lineage>
        <taxon>Bacteria</taxon>
        <taxon>Bacillati</taxon>
        <taxon>Bacillota</taxon>
        <taxon>Bacilli</taxon>
        <taxon>Bacillales</taxon>
        <taxon>Paenibacillaceae</taxon>
        <taxon>Paenibacillus</taxon>
    </lineage>
</organism>
<evidence type="ECO:0000313" key="1">
    <source>
        <dbReference type="EMBL" id="RAP73747.1"/>
    </source>
</evidence>
<dbReference type="AlphaFoldDB" id="A0A328TT66"/>
<dbReference type="EMBL" id="QLUW01000006">
    <property type="protein sequence ID" value="RAP73747.1"/>
    <property type="molecule type" value="Genomic_DNA"/>
</dbReference>
<name>A0A328TT66_9BACL</name>